<reference evidence="3" key="1">
    <citation type="submission" date="2024-02" db="UniProtKB">
        <authorList>
            <consortium name="WormBaseParasite"/>
        </authorList>
    </citation>
    <scope>IDENTIFICATION</scope>
</reference>
<evidence type="ECO:0000313" key="3">
    <source>
        <dbReference type="WBParaSite" id="MBELARI_LOCUS17747"/>
    </source>
</evidence>
<proteinExistence type="predicted"/>
<keyword evidence="2" id="KW-1185">Reference proteome</keyword>
<protein>
    <submittedName>
        <fullName evidence="3">Uncharacterized protein</fullName>
    </submittedName>
</protein>
<dbReference type="AlphaFoldDB" id="A0AAF3EU94"/>
<evidence type="ECO:0000313" key="2">
    <source>
        <dbReference type="Proteomes" id="UP000887575"/>
    </source>
</evidence>
<sequence>MKHFILIRSSLHVSFQLYYGATGKPEKPYGSDQQHLRAQFHVVFPIYHFTQKAWAKVMKRALVEMEKKFWTNDDEEEDDDSVSSSSSISIKVGNVVIDTLSNEKHPKAKQASSNLPQIDNEARLARLEEELDKVANEVLHILQLLGYETSERKLR</sequence>
<keyword evidence="1" id="KW-0175">Coiled coil</keyword>
<organism evidence="2 3">
    <name type="scientific">Mesorhabditis belari</name>
    <dbReference type="NCBI Taxonomy" id="2138241"/>
    <lineage>
        <taxon>Eukaryota</taxon>
        <taxon>Metazoa</taxon>
        <taxon>Ecdysozoa</taxon>
        <taxon>Nematoda</taxon>
        <taxon>Chromadorea</taxon>
        <taxon>Rhabditida</taxon>
        <taxon>Rhabditina</taxon>
        <taxon>Rhabditomorpha</taxon>
        <taxon>Rhabditoidea</taxon>
        <taxon>Rhabditidae</taxon>
        <taxon>Mesorhabditinae</taxon>
        <taxon>Mesorhabditis</taxon>
    </lineage>
</organism>
<accession>A0AAF3EU94</accession>
<name>A0AAF3EU94_9BILA</name>
<evidence type="ECO:0000256" key="1">
    <source>
        <dbReference type="SAM" id="Coils"/>
    </source>
</evidence>
<dbReference type="Proteomes" id="UP000887575">
    <property type="component" value="Unassembled WGS sequence"/>
</dbReference>
<feature type="coiled-coil region" evidence="1">
    <location>
        <begin position="117"/>
        <end position="144"/>
    </location>
</feature>
<dbReference type="WBParaSite" id="MBELARI_LOCUS17747">
    <property type="protein sequence ID" value="MBELARI_LOCUS17747"/>
    <property type="gene ID" value="MBELARI_LOCUS17747"/>
</dbReference>